<organism evidence="2 3">
    <name type="scientific">Robertmurraya beringensis</name>
    <dbReference type="NCBI Taxonomy" id="641660"/>
    <lineage>
        <taxon>Bacteria</taxon>
        <taxon>Bacillati</taxon>
        <taxon>Bacillota</taxon>
        <taxon>Bacilli</taxon>
        <taxon>Bacillales</taxon>
        <taxon>Bacillaceae</taxon>
        <taxon>Robertmurraya</taxon>
    </lineage>
</organism>
<dbReference type="RefSeq" id="WP_160548238.1">
    <property type="nucleotide sequence ID" value="NZ_JBHLUU010000017.1"/>
</dbReference>
<dbReference type="Proteomes" id="UP001589738">
    <property type="component" value="Unassembled WGS sequence"/>
</dbReference>
<keyword evidence="1" id="KW-0472">Membrane</keyword>
<sequence>MCVSNHAFELQAYKLSEQIIKHTIYQPVKVIYFGEKEAKANQISAIELITKIILQDNEGQVYEVEPSENGVRFAKGEITYQEYLSREKKDIRNLITYSSASIGFLFIMSWALVGYFL</sequence>
<keyword evidence="3" id="KW-1185">Reference proteome</keyword>
<evidence type="ECO:0000256" key="1">
    <source>
        <dbReference type="SAM" id="Phobius"/>
    </source>
</evidence>
<evidence type="ECO:0000313" key="3">
    <source>
        <dbReference type="Proteomes" id="UP001589738"/>
    </source>
</evidence>
<accession>A0ABV6KNJ2</accession>
<keyword evidence="1" id="KW-1133">Transmembrane helix</keyword>
<protein>
    <submittedName>
        <fullName evidence="2">Uncharacterized protein</fullName>
    </submittedName>
</protein>
<name>A0ABV6KNJ2_9BACI</name>
<keyword evidence="1" id="KW-0812">Transmembrane</keyword>
<evidence type="ECO:0000313" key="2">
    <source>
        <dbReference type="EMBL" id="MFC0474876.1"/>
    </source>
</evidence>
<reference evidence="2 3" key="1">
    <citation type="submission" date="2024-09" db="EMBL/GenBank/DDBJ databases">
        <authorList>
            <person name="Sun Q."/>
            <person name="Mori K."/>
        </authorList>
    </citation>
    <scope>NUCLEOTIDE SEQUENCE [LARGE SCALE GENOMIC DNA]</scope>
    <source>
        <strain evidence="2 3">CGMCC 1.9126</strain>
    </source>
</reference>
<comment type="caution">
    <text evidence="2">The sequence shown here is derived from an EMBL/GenBank/DDBJ whole genome shotgun (WGS) entry which is preliminary data.</text>
</comment>
<proteinExistence type="predicted"/>
<gene>
    <name evidence="2" type="ORF">ACFFHF_06120</name>
</gene>
<dbReference type="EMBL" id="JBHLUU010000017">
    <property type="protein sequence ID" value="MFC0474876.1"/>
    <property type="molecule type" value="Genomic_DNA"/>
</dbReference>
<feature type="transmembrane region" description="Helical" evidence="1">
    <location>
        <begin position="94"/>
        <end position="116"/>
    </location>
</feature>